<dbReference type="CDD" id="cd20014">
    <property type="entry name" value="PBP1_RPA0668_benzoate-like"/>
    <property type="match status" value="1"/>
</dbReference>
<organism evidence="5">
    <name type="scientific">Halomonas sp. RT37</name>
    <dbReference type="NCBI Taxonomy" id="2950872"/>
    <lineage>
        <taxon>Bacteria</taxon>
        <taxon>Pseudomonadati</taxon>
        <taxon>Pseudomonadota</taxon>
        <taxon>Gammaproteobacteria</taxon>
        <taxon>Oceanospirillales</taxon>
        <taxon>Halomonadaceae</taxon>
        <taxon>Halomonas</taxon>
    </lineage>
</organism>
<protein>
    <submittedName>
        <fullName evidence="5">ABC transporter substrate-binding protein</fullName>
    </submittedName>
</protein>
<proteinExistence type="inferred from homology"/>
<name>A0AAU7KJD4_9GAMM</name>
<dbReference type="EMBL" id="CP098827">
    <property type="protein sequence ID" value="XBO71572.1"/>
    <property type="molecule type" value="Genomic_DNA"/>
</dbReference>
<accession>A0AAU7KJD4</accession>
<gene>
    <name evidence="5" type="ORF">NFG58_02310</name>
</gene>
<dbReference type="Pfam" id="PF13458">
    <property type="entry name" value="Peripla_BP_6"/>
    <property type="match status" value="1"/>
</dbReference>
<dbReference type="InterPro" id="IPR028081">
    <property type="entry name" value="Leu-bd"/>
</dbReference>
<evidence type="ECO:0000259" key="4">
    <source>
        <dbReference type="Pfam" id="PF13458"/>
    </source>
</evidence>
<keyword evidence="2" id="KW-0732">Signal</keyword>
<dbReference type="InterPro" id="IPR051010">
    <property type="entry name" value="BCAA_transport"/>
</dbReference>
<dbReference type="Gene3D" id="3.40.50.2300">
    <property type="match status" value="2"/>
</dbReference>
<dbReference type="SUPFAM" id="SSF53822">
    <property type="entry name" value="Periplasmic binding protein-like I"/>
    <property type="match status" value="1"/>
</dbReference>
<dbReference type="AlphaFoldDB" id="A0AAU7KJD4"/>
<dbReference type="PANTHER" id="PTHR30483:SF6">
    <property type="entry name" value="PERIPLASMIC BINDING PROTEIN OF ABC TRANSPORTER FOR NATURAL AMINO ACIDS"/>
    <property type="match status" value="1"/>
</dbReference>
<feature type="compositionally biased region" description="Low complexity" evidence="3">
    <location>
        <begin position="11"/>
        <end position="27"/>
    </location>
</feature>
<sequence length="429" mass="45346">MAKLTIDENLNTDNTPSTDNTPTTDNTYSRRQASLSSRRHSPLARSLQAATLALAGAALSTQALAEHDVKLGLMLPYSGTYAALGESITNGLKLAIEQEGGSLGGHGVEYVTLDSEANPSKAPQNMSRLVKGDGVDVVIGPVHSGVAMGMLRVAKQTGAITIIPNAGLEAATNQLCMPNVFRTSFSMWQNSYPMGQVAYDQGHRKIVTITWDYAGGKEDLAGFEQAFTDAGGEIVEQILVPFPSTEFQTYLAQIASIAPDAVYTFFAGGGGVGFVRDYAAAGLNDSIPLYGSGFLTDGNLGALGEAANGVQTTMHYAETLDTPQNQAFVAAYQEAYGEAPDTYAVQGYDAGKLLAQAYASIDGEPDREALIAALEAVELDSPRGPVSFSASHHPIQNVYLREVRDGEHHVTSIASEQLEVPDSACPMKS</sequence>
<reference evidence="5" key="1">
    <citation type="submission" date="2022-06" db="EMBL/GenBank/DDBJ databases">
        <title>A novel DMS-producing enzyme.</title>
        <authorList>
            <person name="Zhang Y."/>
        </authorList>
    </citation>
    <scope>NUCLEOTIDE SEQUENCE</scope>
    <source>
        <strain evidence="5">RT37</strain>
    </source>
</reference>
<evidence type="ECO:0000256" key="3">
    <source>
        <dbReference type="SAM" id="MobiDB-lite"/>
    </source>
</evidence>
<dbReference type="PANTHER" id="PTHR30483">
    <property type="entry name" value="LEUCINE-SPECIFIC-BINDING PROTEIN"/>
    <property type="match status" value="1"/>
</dbReference>
<feature type="domain" description="Leucine-binding protein" evidence="4">
    <location>
        <begin position="69"/>
        <end position="406"/>
    </location>
</feature>
<dbReference type="InterPro" id="IPR028082">
    <property type="entry name" value="Peripla_BP_I"/>
</dbReference>
<evidence type="ECO:0000256" key="2">
    <source>
        <dbReference type="ARBA" id="ARBA00022729"/>
    </source>
</evidence>
<evidence type="ECO:0000256" key="1">
    <source>
        <dbReference type="ARBA" id="ARBA00010062"/>
    </source>
</evidence>
<comment type="similarity">
    <text evidence="1">Belongs to the leucine-binding protein family.</text>
</comment>
<dbReference type="RefSeq" id="WP_348827520.1">
    <property type="nucleotide sequence ID" value="NZ_CP098827.1"/>
</dbReference>
<evidence type="ECO:0000313" key="5">
    <source>
        <dbReference type="EMBL" id="XBO71572.1"/>
    </source>
</evidence>
<feature type="region of interest" description="Disordered" evidence="3">
    <location>
        <begin position="1"/>
        <end position="42"/>
    </location>
</feature>